<dbReference type="AlphaFoldDB" id="A0A6J6EW24"/>
<evidence type="ECO:0000256" key="1">
    <source>
        <dbReference type="SAM" id="MobiDB-lite"/>
    </source>
</evidence>
<protein>
    <submittedName>
        <fullName evidence="3">Unannotated protein</fullName>
    </submittedName>
</protein>
<keyword evidence="2" id="KW-1133">Transmembrane helix</keyword>
<proteinExistence type="predicted"/>
<keyword evidence="2" id="KW-0472">Membrane</keyword>
<name>A0A6J6EW24_9ZZZZ</name>
<evidence type="ECO:0000256" key="2">
    <source>
        <dbReference type="SAM" id="Phobius"/>
    </source>
</evidence>
<gene>
    <name evidence="3" type="ORF">UFOPK1726_00763</name>
</gene>
<organism evidence="3">
    <name type="scientific">freshwater metagenome</name>
    <dbReference type="NCBI Taxonomy" id="449393"/>
    <lineage>
        <taxon>unclassified sequences</taxon>
        <taxon>metagenomes</taxon>
        <taxon>ecological metagenomes</taxon>
    </lineage>
</organism>
<feature type="transmembrane region" description="Helical" evidence="2">
    <location>
        <begin position="27"/>
        <end position="49"/>
    </location>
</feature>
<sequence length="225" mass="24252">MSTSEVPQGRIRQIFAAYRMTKRTDKFLPLILLSVFLITIGISGALVIFLVPGLWLQIIFSVSVIMLGIIAVLFVFGKRAETAAYAQLEGQPGAAVAIVQNMRKWTITSAVAADRNQNLVHRAVSRAGVVLIAEGGAGIGALLSGERKRTLRFIGEAPLTEIVIGNTTTTVPIKSLQKKLKKLPKKLSKYEAAGLRKKLEAVGGSSIPVPKGPMPKSTNIRVPRQ</sequence>
<reference evidence="3" key="1">
    <citation type="submission" date="2020-05" db="EMBL/GenBank/DDBJ databases">
        <authorList>
            <person name="Chiriac C."/>
            <person name="Salcher M."/>
            <person name="Ghai R."/>
            <person name="Kavagutti S V."/>
        </authorList>
    </citation>
    <scope>NUCLEOTIDE SEQUENCE</scope>
</reference>
<feature type="region of interest" description="Disordered" evidence="1">
    <location>
        <begin position="203"/>
        <end position="225"/>
    </location>
</feature>
<evidence type="ECO:0000313" key="3">
    <source>
        <dbReference type="EMBL" id="CAB4578954.1"/>
    </source>
</evidence>
<accession>A0A6J6EW24</accession>
<feature type="compositionally biased region" description="Polar residues" evidence="1">
    <location>
        <begin position="216"/>
        <end position="225"/>
    </location>
</feature>
<dbReference type="Pfam" id="PF13829">
    <property type="entry name" value="DUF4191"/>
    <property type="match status" value="1"/>
</dbReference>
<dbReference type="EMBL" id="CAEZTT010000084">
    <property type="protein sequence ID" value="CAB4578954.1"/>
    <property type="molecule type" value="Genomic_DNA"/>
</dbReference>
<feature type="transmembrane region" description="Helical" evidence="2">
    <location>
        <begin position="55"/>
        <end position="76"/>
    </location>
</feature>
<dbReference type="InterPro" id="IPR025445">
    <property type="entry name" value="DUF4191"/>
</dbReference>
<keyword evidence="2" id="KW-0812">Transmembrane</keyword>